<dbReference type="GO" id="GO:0005886">
    <property type="term" value="C:plasma membrane"/>
    <property type="evidence" value="ECO:0007669"/>
    <property type="project" value="TreeGrafter"/>
</dbReference>
<dbReference type="Proteomes" id="UP000468650">
    <property type="component" value="Unassembled WGS sequence"/>
</dbReference>
<dbReference type="InterPro" id="IPR012338">
    <property type="entry name" value="Beta-lactam/transpept-like"/>
</dbReference>
<dbReference type="InterPro" id="IPR005311">
    <property type="entry name" value="PBP_dimer"/>
</dbReference>
<keyword evidence="2" id="KW-0121">Carboxypeptidase</keyword>
<dbReference type="GO" id="GO:0071555">
    <property type="term" value="P:cell wall organization"/>
    <property type="evidence" value="ECO:0007669"/>
    <property type="project" value="TreeGrafter"/>
</dbReference>
<evidence type="ECO:0000256" key="2">
    <source>
        <dbReference type="ARBA" id="ARBA00022645"/>
    </source>
</evidence>
<sequence>MTEQKSNIITKRTLVIGVLMGVFAISIVVKLSLVLFAEGPALRERADRLATRDMVLEAKRGNIYSADGKLLATSMPVYDIFMDPGAPSDDDFYENINALSQELGRIFPSKNASQWASYLKSKRDNGDRYVRLGEDLTFSQLQQVRSFPLFKLGKYRGGLISEQQHYRMMPLGRIAERTIGYERETDQAGVEGSFSSYLSGRDGHRLMQKIANGNWKPLDDANAIAPRNGQDVVTTIDTRIQDVAHRSLLTALVNYEADHGCAVVMEVSTGEIKAIVNLGRTEDGNYYEARNYAVWESTEPGSTFKLASLMVALEDGVVDTADIIDTENGIYQIYNRKVKDSNVKWGRGGYGEISLAEAFRKSSNTGIVKAIYPQYRDNPQAFIDRLYQIGLQEKTGIQIQGESQPRIPTPSDASWSGTSLPWIAFGYEVRMTPLQVLAFYNAIANDGEMVQPKLVSEIRQHGRTVQEFPTEILNPSICSESTLRQLQTLLAGVVERGTATNIRSETFSMAGKTGTCQQNYWIAGTHDYQASFAGYFPADNPQYSCIVVVNQPNPLKGYYGSTVAAPVFREIADEVYRSTPQETELEVIEEPQLADNVETNWQNQVEEGVIPNLKGLNGMDVISTLENMGYRVEIEGAGRVQSQWPRAGTAHPKSQMIRLRLG</sequence>
<feature type="transmembrane region" description="Helical" evidence="4">
    <location>
        <begin position="12"/>
        <end position="37"/>
    </location>
</feature>
<keyword evidence="4" id="KW-1133">Transmembrane helix</keyword>
<evidence type="ECO:0000256" key="1">
    <source>
        <dbReference type="ARBA" id="ARBA00004370"/>
    </source>
</evidence>
<dbReference type="PROSITE" id="PS51178">
    <property type="entry name" value="PASTA"/>
    <property type="match status" value="1"/>
</dbReference>
<evidence type="ECO:0000313" key="7">
    <source>
        <dbReference type="Proteomes" id="UP000468650"/>
    </source>
</evidence>
<gene>
    <name evidence="6" type="ORF">F8C67_05735</name>
</gene>
<name>A0A6N6RL54_9FLAO</name>
<dbReference type="CDD" id="cd06575">
    <property type="entry name" value="PASTA_Pbp2x-like_2"/>
    <property type="match status" value="1"/>
</dbReference>
<evidence type="ECO:0000256" key="4">
    <source>
        <dbReference type="SAM" id="Phobius"/>
    </source>
</evidence>
<keyword evidence="4" id="KW-0812">Transmembrane</keyword>
<dbReference type="InterPro" id="IPR005543">
    <property type="entry name" value="PASTA_dom"/>
</dbReference>
<keyword evidence="7" id="KW-1185">Reference proteome</keyword>
<dbReference type="Gene3D" id="3.30.450.330">
    <property type="match status" value="1"/>
</dbReference>
<feature type="domain" description="PASTA" evidence="5">
    <location>
        <begin position="604"/>
        <end position="662"/>
    </location>
</feature>
<dbReference type="EMBL" id="WBVO01000003">
    <property type="protein sequence ID" value="KAB2813662.1"/>
    <property type="molecule type" value="Genomic_DNA"/>
</dbReference>
<keyword evidence="2" id="KW-0378">Hydrolase</keyword>
<dbReference type="Gene3D" id="3.40.710.10">
    <property type="entry name" value="DD-peptidase/beta-lactamase superfamily"/>
    <property type="match status" value="1"/>
</dbReference>
<dbReference type="Pfam" id="PF03793">
    <property type="entry name" value="PASTA"/>
    <property type="match status" value="1"/>
</dbReference>
<accession>A0A6N6RL54</accession>
<comment type="caution">
    <text evidence="6">The sequence shown here is derived from an EMBL/GenBank/DDBJ whole genome shotgun (WGS) entry which is preliminary data.</text>
</comment>
<dbReference type="Pfam" id="PF03717">
    <property type="entry name" value="PBP_dimer"/>
    <property type="match status" value="1"/>
</dbReference>
<dbReference type="SUPFAM" id="SSF56519">
    <property type="entry name" value="Penicillin binding protein dimerisation domain"/>
    <property type="match status" value="1"/>
</dbReference>
<dbReference type="PANTHER" id="PTHR30627:SF1">
    <property type="entry name" value="PEPTIDOGLYCAN D,D-TRANSPEPTIDASE FTSI"/>
    <property type="match status" value="1"/>
</dbReference>
<dbReference type="Pfam" id="PF00905">
    <property type="entry name" value="Transpeptidase"/>
    <property type="match status" value="1"/>
</dbReference>
<dbReference type="GO" id="GO:0004180">
    <property type="term" value="F:carboxypeptidase activity"/>
    <property type="evidence" value="ECO:0007669"/>
    <property type="project" value="UniProtKB-KW"/>
</dbReference>
<keyword evidence="2" id="KW-0645">Protease</keyword>
<reference evidence="6 7" key="1">
    <citation type="submission" date="2019-09" db="EMBL/GenBank/DDBJ databases">
        <title>Genomes of family Cryomorphaceae.</title>
        <authorList>
            <person name="Bowman J.P."/>
        </authorList>
    </citation>
    <scope>NUCLEOTIDE SEQUENCE [LARGE SCALE GENOMIC DNA]</scope>
    <source>
        <strain evidence="6 7">LMG 25704</strain>
    </source>
</reference>
<keyword evidence="3 4" id="KW-0472">Membrane</keyword>
<dbReference type="SUPFAM" id="SSF56601">
    <property type="entry name" value="beta-lactamase/transpeptidase-like"/>
    <property type="match status" value="1"/>
</dbReference>
<proteinExistence type="predicted"/>
<dbReference type="AlphaFoldDB" id="A0A6N6RL54"/>
<dbReference type="SUPFAM" id="SSF54184">
    <property type="entry name" value="Penicillin-binding protein 2x (pbp-2x), c-terminal domain"/>
    <property type="match status" value="1"/>
</dbReference>
<dbReference type="OrthoDB" id="9804124at2"/>
<dbReference type="RefSeq" id="WP_151666864.1">
    <property type="nucleotide sequence ID" value="NZ_WBVO01000003.1"/>
</dbReference>
<evidence type="ECO:0000256" key="3">
    <source>
        <dbReference type="ARBA" id="ARBA00023136"/>
    </source>
</evidence>
<dbReference type="GO" id="GO:0008658">
    <property type="term" value="F:penicillin binding"/>
    <property type="evidence" value="ECO:0007669"/>
    <property type="project" value="InterPro"/>
</dbReference>
<dbReference type="InterPro" id="IPR050515">
    <property type="entry name" value="Beta-lactam/transpept"/>
</dbReference>
<dbReference type="PANTHER" id="PTHR30627">
    <property type="entry name" value="PEPTIDOGLYCAN D,D-TRANSPEPTIDASE"/>
    <property type="match status" value="1"/>
</dbReference>
<dbReference type="InterPro" id="IPR001460">
    <property type="entry name" value="PCN-bd_Tpept"/>
</dbReference>
<evidence type="ECO:0000313" key="6">
    <source>
        <dbReference type="EMBL" id="KAB2813662.1"/>
    </source>
</evidence>
<evidence type="ECO:0000259" key="5">
    <source>
        <dbReference type="PROSITE" id="PS51178"/>
    </source>
</evidence>
<comment type="subcellular location">
    <subcellularLocation>
        <location evidence="1">Membrane</location>
    </subcellularLocation>
</comment>
<dbReference type="Gene3D" id="3.90.1310.10">
    <property type="entry name" value="Penicillin-binding protein 2a (Domain 2)"/>
    <property type="match status" value="1"/>
</dbReference>
<dbReference type="InterPro" id="IPR036138">
    <property type="entry name" value="PBP_dimer_sf"/>
</dbReference>
<protein>
    <submittedName>
        <fullName evidence="6">Transpeptidase family protein</fullName>
    </submittedName>
</protein>
<organism evidence="6 7">
    <name type="scientific">Phaeocystidibacter luteus</name>
    <dbReference type="NCBI Taxonomy" id="911197"/>
    <lineage>
        <taxon>Bacteria</taxon>
        <taxon>Pseudomonadati</taxon>
        <taxon>Bacteroidota</taxon>
        <taxon>Flavobacteriia</taxon>
        <taxon>Flavobacteriales</taxon>
        <taxon>Phaeocystidibacteraceae</taxon>
        <taxon>Phaeocystidibacter</taxon>
    </lineage>
</organism>